<dbReference type="Pfam" id="PF11112">
    <property type="entry name" value="PyocinActivator"/>
    <property type="match status" value="1"/>
</dbReference>
<evidence type="ECO:0000313" key="2">
    <source>
        <dbReference type="Proteomes" id="UP000252124"/>
    </source>
</evidence>
<evidence type="ECO:0000313" key="1">
    <source>
        <dbReference type="EMBL" id="RBP10687.1"/>
    </source>
</evidence>
<dbReference type="Proteomes" id="UP000252124">
    <property type="component" value="Unassembled WGS sequence"/>
</dbReference>
<dbReference type="RefSeq" id="WP_088591515.1">
    <property type="nucleotide sequence ID" value="NZ_CADIJU010000031.1"/>
</dbReference>
<reference evidence="1 2" key="1">
    <citation type="submission" date="2018-06" db="EMBL/GenBank/DDBJ databases">
        <title>Genomic Encyclopedia of Type Strains, Phase III (KMG-III): the genomes of soil and plant-associated and newly described type strains.</title>
        <authorList>
            <person name="Whitman W."/>
        </authorList>
    </citation>
    <scope>NUCLEOTIDE SEQUENCE [LARGE SCALE GENOMIC DNA]</scope>
    <source>
        <strain evidence="1 2">CECT 7342</strain>
    </source>
</reference>
<comment type="caution">
    <text evidence="1">The sequence shown here is derived from an EMBL/GenBank/DDBJ whole genome shotgun (WGS) entry which is preliminary data.</text>
</comment>
<sequence>MNSEFLLLAKYQKPRLSLAELADFMGVSLHRAQNMKSAGELPVPVYKEGRNVYCDLRDVAAYMDAMRESARQVHEATRV</sequence>
<organism evidence="1 2">
    <name type="scientific">Achromobacter marplatensis</name>
    <dbReference type="NCBI Taxonomy" id="470868"/>
    <lineage>
        <taxon>Bacteria</taxon>
        <taxon>Pseudomonadati</taxon>
        <taxon>Pseudomonadota</taxon>
        <taxon>Betaproteobacteria</taxon>
        <taxon>Burkholderiales</taxon>
        <taxon>Alcaligenaceae</taxon>
        <taxon>Achromobacter</taxon>
    </lineage>
</organism>
<accession>A0ABX9FV52</accession>
<proteinExistence type="predicted"/>
<protein>
    <submittedName>
        <fullName evidence="1">Pyocin activator protein PrtN</fullName>
    </submittedName>
</protein>
<dbReference type="EMBL" id="QNRM01000025">
    <property type="protein sequence ID" value="RBP10687.1"/>
    <property type="molecule type" value="Genomic_DNA"/>
</dbReference>
<dbReference type="InterPro" id="IPR020518">
    <property type="entry name" value="Tscrpt_reg_PrtN"/>
</dbReference>
<dbReference type="GeneID" id="99734317"/>
<keyword evidence="2" id="KW-1185">Reference proteome</keyword>
<name>A0ABX9FV52_9BURK</name>
<gene>
    <name evidence="1" type="ORF">DFP87_12550</name>
</gene>